<dbReference type="RefSeq" id="WP_215621053.1">
    <property type="nucleotide sequence ID" value="NZ_CP076134.1"/>
</dbReference>
<evidence type="ECO:0000313" key="2">
    <source>
        <dbReference type="EMBL" id="QWG12218.1"/>
    </source>
</evidence>
<sequence>MTPGALLTFRPTATIFDSAETVGFLRRFSEVIAVGQNAVRLDNAAALIESLIDRLAQTEQLLLEEKNESATNIESHKAAETAGGQLKSRVITLEAELAENMRQSAIDRSSFLEEVRCLSALVGRSEAALSEATAELAHLRSSLAAIGESLVLVPIASLRAARAQFESLAVGFAENGDLISQAMCGVGGCLIDRALTDGMPASTRASSDYPNLPEFITDR</sequence>
<reference evidence="2" key="1">
    <citation type="submission" date="2021-06" db="EMBL/GenBank/DDBJ databases">
        <title>Bradyrhizobium sp. S2-20-1 Genome sequencing.</title>
        <authorList>
            <person name="Jin L."/>
        </authorList>
    </citation>
    <scope>NUCLEOTIDE SEQUENCE</scope>
    <source>
        <strain evidence="2">S2-20-1</strain>
    </source>
</reference>
<gene>
    <name evidence="2" type="ORF">KMZ29_21250</name>
</gene>
<name>A0A975NBT5_9BRAD</name>
<dbReference type="EMBL" id="CP076134">
    <property type="protein sequence ID" value="QWG12218.1"/>
    <property type="molecule type" value="Genomic_DNA"/>
</dbReference>
<keyword evidence="1" id="KW-0175">Coiled coil</keyword>
<organism evidence="2 3">
    <name type="scientific">Bradyrhizobium sediminis</name>
    <dbReference type="NCBI Taxonomy" id="2840469"/>
    <lineage>
        <taxon>Bacteria</taxon>
        <taxon>Pseudomonadati</taxon>
        <taxon>Pseudomonadota</taxon>
        <taxon>Alphaproteobacteria</taxon>
        <taxon>Hyphomicrobiales</taxon>
        <taxon>Nitrobacteraceae</taxon>
        <taxon>Bradyrhizobium</taxon>
    </lineage>
</organism>
<protein>
    <submittedName>
        <fullName evidence="2">Uncharacterized protein</fullName>
    </submittedName>
</protein>
<dbReference type="Proteomes" id="UP000680839">
    <property type="component" value="Chromosome"/>
</dbReference>
<evidence type="ECO:0000256" key="1">
    <source>
        <dbReference type="SAM" id="Coils"/>
    </source>
</evidence>
<accession>A0A975NBT5</accession>
<evidence type="ECO:0000313" key="3">
    <source>
        <dbReference type="Proteomes" id="UP000680839"/>
    </source>
</evidence>
<proteinExistence type="predicted"/>
<feature type="coiled-coil region" evidence="1">
    <location>
        <begin position="41"/>
        <end position="68"/>
    </location>
</feature>
<dbReference type="AlphaFoldDB" id="A0A975NBT5"/>